<dbReference type="SUPFAM" id="SSF48019">
    <property type="entry name" value="post-AAA+ oligomerization domain-like"/>
    <property type="match status" value="1"/>
</dbReference>
<comment type="similarity">
    <text evidence="7">Belongs to the DNA polymerase HolA subunit family.</text>
</comment>
<dbReference type="Gene3D" id="1.10.8.60">
    <property type="match status" value="1"/>
</dbReference>
<keyword evidence="12" id="KW-1185">Reference proteome</keyword>
<feature type="domain" description="DNA polymerase III delta subunit-like C-terminal" evidence="10">
    <location>
        <begin position="217"/>
        <end position="336"/>
    </location>
</feature>
<evidence type="ECO:0000256" key="5">
    <source>
        <dbReference type="ARBA" id="ARBA00022705"/>
    </source>
</evidence>
<evidence type="ECO:0000256" key="6">
    <source>
        <dbReference type="ARBA" id="ARBA00022932"/>
    </source>
</evidence>
<dbReference type="InterPro" id="IPR048466">
    <property type="entry name" value="DNA_pol3_delta-like_C"/>
</dbReference>
<gene>
    <name evidence="11" type="ORF">SINU_05160</name>
</gene>
<dbReference type="RefSeq" id="WP_010026300.1">
    <property type="nucleotide sequence ID" value="NZ_AFVQ02000062.1"/>
</dbReference>
<dbReference type="InterPro" id="IPR010372">
    <property type="entry name" value="DNA_pol3_delta_N"/>
</dbReference>
<evidence type="ECO:0000256" key="8">
    <source>
        <dbReference type="ARBA" id="ARBA00049244"/>
    </source>
</evidence>
<keyword evidence="6" id="KW-0239">DNA-directed DNA polymerase</keyword>
<dbReference type="SUPFAM" id="SSF52540">
    <property type="entry name" value="P-loop containing nucleoside triphosphate hydrolases"/>
    <property type="match status" value="1"/>
</dbReference>
<dbReference type="GO" id="GO:0006261">
    <property type="term" value="P:DNA-templated DNA replication"/>
    <property type="evidence" value="ECO:0007669"/>
    <property type="project" value="TreeGrafter"/>
</dbReference>
<dbReference type="NCBIfam" id="TIGR01128">
    <property type="entry name" value="holA"/>
    <property type="match status" value="1"/>
</dbReference>
<dbReference type="InterPro" id="IPR027417">
    <property type="entry name" value="P-loop_NTPase"/>
</dbReference>
<evidence type="ECO:0000256" key="2">
    <source>
        <dbReference type="ARBA" id="ARBA00017703"/>
    </source>
</evidence>
<dbReference type="AlphaFoldDB" id="A0A0U1QQ91"/>
<dbReference type="STRING" id="1069536.SINU_05160"/>
<evidence type="ECO:0000313" key="12">
    <source>
        <dbReference type="Proteomes" id="UP000035553"/>
    </source>
</evidence>
<evidence type="ECO:0000259" key="10">
    <source>
        <dbReference type="Pfam" id="PF21694"/>
    </source>
</evidence>
<keyword evidence="4" id="KW-0548">Nucleotidyltransferase</keyword>
<name>A0A0U1QQ91_9BACL</name>
<dbReference type="InterPro" id="IPR005790">
    <property type="entry name" value="DNA_polIII_delta"/>
</dbReference>
<dbReference type="GO" id="GO:0003677">
    <property type="term" value="F:DNA binding"/>
    <property type="evidence" value="ECO:0007669"/>
    <property type="project" value="InterPro"/>
</dbReference>
<dbReference type="Pfam" id="PF21694">
    <property type="entry name" value="DNA_pol3_delta_C"/>
    <property type="match status" value="1"/>
</dbReference>
<dbReference type="Gene3D" id="3.40.50.300">
    <property type="entry name" value="P-loop containing nucleotide triphosphate hydrolases"/>
    <property type="match status" value="1"/>
</dbReference>
<comment type="caution">
    <text evidence="11">The sequence shown here is derived from an EMBL/GenBank/DDBJ whole genome shotgun (WGS) entry which is preliminary data.</text>
</comment>
<dbReference type="GO" id="GO:0009360">
    <property type="term" value="C:DNA polymerase III complex"/>
    <property type="evidence" value="ECO:0007669"/>
    <property type="project" value="InterPro"/>
</dbReference>
<protein>
    <recommendedName>
        <fullName evidence="2">DNA polymerase III subunit delta</fullName>
        <ecNumber evidence="1">2.7.7.7</ecNumber>
    </recommendedName>
</protein>
<evidence type="ECO:0000256" key="4">
    <source>
        <dbReference type="ARBA" id="ARBA00022695"/>
    </source>
</evidence>
<keyword evidence="5" id="KW-0235">DNA replication</keyword>
<sequence length="342" mass="38701">MAQLKSANLSIKKPLAPVYLLFGAQDFLIQLMKKNLTSEALSEEERDFNLSRYDLTESPLEHAIEDAETIPFFGEKKVVIMDHAFFLTGERTKTKVEQTVDRLEDYLDHPSESTVLIIVAPYEKLDRRKKIVKRLEKTAAVYELSHLSDTALFQLLEQVAQKYGSQYTREGHEQMMTAVGPHLGQLANEVGKCALYCGTERPIDAQAVEEIGSKSLETNVFLLVNQVMHQKTAEALELFHELVRMKEEPLKLLALLERQFRIVYQAGRYQEAGYTQNSIASKISVHPYAVKLALQQTRAFSSALLQHALKRCAETDFQIKTGQMDKILALELLILSISGKVA</sequence>
<keyword evidence="3" id="KW-0808">Transferase</keyword>
<evidence type="ECO:0000313" key="11">
    <source>
        <dbReference type="EMBL" id="KLI02987.1"/>
    </source>
</evidence>
<reference evidence="11 12" key="1">
    <citation type="journal article" date="2011" name="J. Bacteriol.">
        <title>Draft genome sequence of Sporolactobacillus inulinus strain CASD, an efficient D-lactic acid-producing bacterium with high-concentration lactate tolerance capability.</title>
        <authorList>
            <person name="Yu B."/>
            <person name="Su F."/>
            <person name="Wang L."/>
            <person name="Xu K."/>
            <person name="Zhao B."/>
            <person name="Xu P."/>
        </authorList>
    </citation>
    <scope>NUCLEOTIDE SEQUENCE [LARGE SCALE GENOMIC DNA]</scope>
    <source>
        <strain evidence="11 12">CASD</strain>
    </source>
</reference>
<dbReference type="Gene3D" id="1.20.272.10">
    <property type="match status" value="1"/>
</dbReference>
<accession>A0A0U1QQ91</accession>
<feature type="domain" description="DNA polymerase III delta N-terminal" evidence="9">
    <location>
        <begin position="19"/>
        <end position="143"/>
    </location>
</feature>
<organism evidence="11 12">
    <name type="scientific">Sporolactobacillus inulinus CASD</name>
    <dbReference type="NCBI Taxonomy" id="1069536"/>
    <lineage>
        <taxon>Bacteria</taxon>
        <taxon>Bacillati</taxon>
        <taxon>Bacillota</taxon>
        <taxon>Bacilli</taxon>
        <taxon>Bacillales</taxon>
        <taxon>Sporolactobacillaceae</taxon>
        <taxon>Sporolactobacillus</taxon>
    </lineage>
</organism>
<dbReference type="PANTHER" id="PTHR34388">
    <property type="entry name" value="DNA POLYMERASE III SUBUNIT DELTA"/>
    <property type="match status" value="1"/>
</dbReference>
<evidence type="ECO:0000259" key="9">
    <source>
        <dbReference type="Pfam" id="PF06144"/>
    </source>
</evidence>
<dbReference type="Pfam" id="PF06144">
    <property type="entry name" value="DNA_pol3_delta"/>
    <property type="match status" value="1"/>
</dbReference>
<evidence type="ECO:0000256" key="7">
    <source>
        <dbReference type="ARBA" id="ARBA00034754"/>
    </source>
</evidence>
<proteinExistence type="inferred from homology"/>
<evidence type="ECO:0000256" key="3">
    <source>
        <dbReference type="ARBA" id="ARBA00022679"/>
    </source>
</evidence>
<dbReference type="InterPro" id="IPR008921">
    <property type="entry name" value="DNA_pol3_clamp-load_cplx_C"/>
</dbReference>
<dbReference type="GO" id="GO:0003887">
    <property type="term" value="F:DNA-directed DNA polymerase activity"/>
    <property type="evidence" value="ECO:0007669"/>
    <property type="project" value="UniProtKB-KW"/>
</dbReference>
<dbReference type="Proteomes" id="UP000035553">
    <property type="component" value="Unassembled WGS sequence"/>
</dbReference>
<comment type="catalytic activity">
    <reaction evidence="8">
        <text>DNA(n) + a 2'-deoxyribonucleoside 5'-triphosphate = DNA(n+1) + diphosphate</text>
        <dbReference type="Rhea" id="RHEA:22508"/>
        <dbReference type="Rhea" id="RHEA-COMP:17339"/>
        <dbReference type="Rhea" id="RHEA-COMP:17340"/>
        <dbReference type="ChEBI" id="CHEBI:33019"/>
        <dbReference type="ChEBI" id="CHEBI:61560"/>
        <dbReference type="ChEBI" id="CHEBI:173112"/>
        <dbReference type="EC" id="2.7.7.7"/>
    </reaction>
</comment>
<dbReference type="EC" id="2.7.7.7" evidence="1"/>
<dbReference type="EMBL" id="AFVQ02000062">
    <property type="protein sequence ID" value="KLI02987.1"/>
    <property type="molecule type" value="Genomic_DNA"/>
</dbReference>
<dbReference type="PANTHER" id="PTHR34388:SF1">
    <property type="entry name" value="DNA POLYMERASE III SUBUNIT DELTA"/>
    <property type="match status" value="1"/>
</dbReference>
<evidence type="ECO:0000256" key="1">
    <source>
        <dbReference type="ARBA" id="ARBA00012417"/>
    </source>
</evidence>